<protein>
    <submittedName>
        <fullName evidence="1">Uncharacterized protein</fullName>
    </submittedName>
</protein>
<reference evidence="1" key="1">
    <citation type="submission" date="2013-07" db="EMBL/GenBank/DDBJ databases">
        <title>The genome of an arbuscular mycorrhizal fungus provides insights into the evolution of the oldest plant symbiosis.</title>
        <authorList>
            <consortium name="DOE Joint Genome Institute"/>
            <person name="Tisserant E."/>
            <person name="Malbreil M."/>
            <person name="Kuo A."/>
            <person name="Kohler A."/>
            <person name="Symeonidi A."/>
            <person name="Balestrini R."/>
            <person name="Charron P."/>
            <person name="Duensing N."/>
            <person name="Frei-dit-Frey N."/>
            <person name="Gianinazzi-Pearson V."/>
            <person name="Gilbert B."/>
            <person name="Handa Y."/>
            <person name="Hijri M."/>
            <person name="Kaul R."/>
            <person name="Kawaguchi M."/>
            <person name="Krajinski F."/>
            <person name="Lammers P."/>
            <person name="Lapierre D."/>
            <person name="Masclaux F.G."/>
            <person name="Murat C."/>
            <person name="Morin E."/>
            <person name="Ndikumana S."/>
            <person name="Pagni M."/>
            <person name="Petitpierre D."/>
            <person name="Requena N."/>
            <person name="Rosikiewicz P."/>
            <person name="Riley R."/>
            <person name="Saito K."/>
            <person name="San Clemente H."/>
            <person name="Shapiro H."/>
            <person name="van Tuinen D."/>
            <person name="Becard G."/>
            <person name="Bonfante P."/>
            <person name="Paszkowski U."/>
            <person name="Shachar-Hill Y."/>
            <person name="Young J.P."/>
            <person name="Sanders I.R."/>
            <person name="Henrissat B."/>
            <person name="Rensing S.A."/>
            <person name="Grigoriev I.V."/>
            <person name="Corradi N."/>
            <person name="Roux C."/>
            <person name="Martin F."/>
        </authorList>
    </citation>
    <scope>NUCLEOTIDE SEQUENCE</scope>
    <source>
        <strain evidence="1">DAOM 197198</strain>
    </source>
</reference>
<accession>U9US82</accession>
<name>U9US82_RHIID</name>
<dbReference type="AlphaFoldDB" id="U9US82"/>
<organism evidence="1">
    <name type="scientific">Rhizophagus irregularis (strain DAOM 181602 / DAOM 197198 / MUCL 43194)</name>
    <name type="common">Arbuscular mycorrhizal fungus</name>
    <name type="synonym">Glomus intraradices</name>
    <dbReference type="NCBI Taxonomy" id="747089"/>
    <lineage>
        <taxon>Eukaryota</taxon>
        <taxon>Fungi</taxon>
        <taxon>Fungi incertae sedis</taxon>
        <taxon>Mucoromycota</taxon>
        <taxon>Glomeromycotina</taxon>
        <taxon>Glomeromycetes</taxon>
        <taxon>Glomerales</taxon>
        <taxon>Glomeraceae</taxon>
        <taxon>Rhizophagus</taxon>
    </lineage>
</organism>
<dbReference type="EMBL" id="KI275494">
    <property type="protein sequence ID" value="ESA22547.1"/>
    <property type="molecule type" value="Genomic_DNA"/>
</dbReference>
<sequence>MGTILADSNEAMRCEYILVILQLDTCIFHHDIRSSLYIVKRITKKEITLAPQLEIVGEENTGRVDYTIKALEELICITEGILYQVSALKENSEDEKELCKNVKRVIEVIFGLLKDRIDVEKEPAMKKQRVQEVRPELNDHNNSLFSKIIWQKQTSSNKSAFILVLFEDIINPASLKTLSLAPMLLG</sequence>
<gene>
    <name evidence="1" type="ORF">GLOINDRAFT_16330</name>
</gene>
<proteinExistence type="predicted"/>
<dbReference type="HOGENOM" id="CLU_1455134_0_0_1"/>
<dbReference type="VEuPathDB" id="FungiDB:RhiirFUN_010528"/>
<evidence type="ECO:0000313" key="1">
    <source>
        <dbReference type="EMBL" id="ESA22547.1"/>
    </source>
</evidence>